<evidence type="ECO:0000313" key="2">
    <source>
        <dbReference type="Proteomes" id="UP000717585"/>
    </source>
</evidence>
<dbReference type="Pfam" id="PF13671">
    <property type="entry name" value="AAA_33"/>
    <property type="match status" value="1"/>
</dbReference>
<name>A0A8J6E2I7_9EUKA</name>
<dbReference type="AlphaFoldDB" id="A0A8J6E2I7"/>
<reference evidence="1" key="1">
    <citation type="submission" date="2021-05" db="EMBL/GenBank/DDBJ databases">
        <title>A free-living protist that lacks canonical eukaryotic 1 DNA replication and segregation systems.</title>
        <authorList>
            <person name="Salas-Leiva D.E."/>
            <person name="Tromer E.C."/>
            <person name="Curtis B.A."/>
            <person name="Jerlstrom-Hultqvist J."/>
            <person name="Kolisko M."/>
            <person name="Yi Z."/>
            <person name="Salas-Leiva J.S."/>
            <person name="Gallot-Lavallee L."/>
            <person name="Kops G.J.P.L."/>
            <person name="Archibald J.M."/>
            <person name="Simpson A.G.B."/>
            <person name="Roger A.J."/>
        </authorList>
    </citation>
    <scope>NUCLEOTIDE SEQUENCE</scope>
    <source>
        <strain evidence="1">BICM</strain>
    </source>
</reference>
<accession>A0A8J6E2I7</accession>
<comment type="caution">
    <text evidence="1">The sequence shown here is derived from an EMBL/GenBank/DDBJ whole genome shotgun (WGS) entry which is preliminary data.</text>
</comment>
<dbReference type="SUPFAM" id="SSF52540">
    <property type="entry name" value="P-loop containing nucleoside triphosphate hydrolases"/>
    <property type="match status" value="1"/>
</dbReference>
<organism evidence="1 2">
    <name type="scientific">Carpediemonas membranifera</name>
    <dbReference type="NCBI Taxonomy" id="201153"/>
    <lineage>
        <taxon>Eukaryota</taxon>
        <taxon>Metamonada</taxon>
        <taxon>Carpediemonas-like organisms</taxon>
        <taxon>Carpediemonas</taxon>
    </lineage>
</organism>
<dbReference type="EMBL" id="JAHDYR010000042">
    <property type="protein sequence ID" value="KAG9391957.1"/>
    <property type="molecule type" value="Genomic_DNA"/>
</dbReference>
<sequence length="189" mass="20894">MTQAPAGTLYVVVGMPAVGKTTFARRLAKELGTVLIDIDVATEPIIRAAMKAINGNPDDRDSTQFKTIFREPIYAALFALANANLPYTSAAVSAPFTKEMQDPHWPETIMSIVPNARRVTVLWLHADSATVKARMEQRGEGRDRPKLEDWENTQRYYTGCQQPTFPHVDVDTTAPDCFEQALLAGKLDG</sequence>
<dbReference type="Proteomes" id="UP000717585">
    <property type="component" value="Unassembled WGS sequence"/>
</dbReference>
<protein>
    <submittedName>
        <fullName evidence="1">AAA domain</fullName>
    </submittedName>
</protein>
<proteinExistence type="predicted"/>
<dbReference type="Gene3D" id="3.40.50.300">
    <property type="entry name" value="P-loop containing nucleotide triphosphate hydrolases"/>
    <property type="match status" value="1"/>
</dbReference>
<dbReference type="InterPro" id="IPR027417">
    <property type="entry name" value="P-loop_NTPase"/>
</dbReference>
<keyword evidence="2" id="KW-1185">Reference proteome</keyword>
<gene>
    <name evidence="1" type="ORF">J8273_6759</name>
</gene>
<evidence type="ECO:0000313" key="1">
    <source>
        <dbReference type="EMBL" id="KAG9391957.1"/>
    </source>
</evidence>